<dbReference type="EMBL" id="MW712719">
    <property type="protein sequence ID" value="QWY79654.1"/>
    <property type="molecule type" value="Genomic_DNA"/>
</dbReference>
<evidence type="ECO:0000313" key="2">
    <source>
        <dbReference type="Proteomes" id="UP000693837"/>
    </source>
</evidence>
<gene>
    <name evidence="1" type="primary">24</name>
    <name evidence="1" type="ORF">SEA_PERSISTENCE_24</name>
</gene>
<dbReference type="Proteomes" id="UP000693837">
    <property type="component" value="Segment"/>
</dbReference>
<organism evidence="1 2">
    <name type="scientific">Arthrobacter phage Persistence</name>
    <dbReference type="NCBI Taxonomy" id="2836007"/>
    <lineage>
        <taxon>Viruses</taxon>
        <taxon>Duplodnaviria</taxon>
        <taxon>Heunggongvirae</taxon>
        <taxon>Uroviricota</taxon>
        <taxon>Caudoviricetes</taxon>
        <taxon>Persistencevirus</taxon>
        <taxon>Persistencevirus persistence</taxon>
    </lineage>
</organism>
<sequence>MKRAWWKPKPPPAGQVEALHARELAARQLESANERHAEAISLAETLRQIRQRNHFGQSLENLNWSKQ</sequence>
<reference evidence="1" key="1">
    <citation type="submission" date="2021-03" db="EMBL/GenBank/DDBJ databases">
        <authorList>
            <person name="Pedlow M.R."/>
            <person name="Nance H.A."/>
            <person name="Bradley A.M."/>
            <person name="Brown C.A."/>
            <person name="Channell S.A."/>
            <person name="Forbes A.M."/>
            <person name="Lovell B."/>
            <person name="Mcdonald B.E."/>
            <person name="Silva M.B."/>
            <person name="White G.J."/>
            <person name="Zack K.M."/>
            <person name="Garlena R.A."/>
            <person name="Russell D.A."/>
            <person name="Jacobs-Sera D."/>
            <person name="Hatfull G.F."/>
        </authorList>
    </citation>
    <scope>NUCLEOTIDE SEQUENCE</scope>
</reference>
<protein>
    <submittedName>
        <fullName evidence="1">Uncharacterized protein</fullName>
    </submittedName>
</protein>
<dbReference type="Pfam" id="PF24596">
    <property type="entry name" value="DUF7620"/>
    <property type="match status" value="1"/>
</dbReference>
<name>A0A8F3E2S2_9CAUD</name>
<evidence type="ECO:0000313" key="1">
    <source>
        <dbReference type="EMBL" id="QWY79654.1"/>
    </source>
</evidence>
<dbReference type="RefSeq" id="YP_010656025.1">
    <property type="nucleotide sequence ID" value="NC_070834.1"/>
</dbReference>
<keyword evidence="2" id="KW-1185">Reference proteome</keyword>
<dbReference type="InterPro" id="IPR056037">
    <property type="entry name" value="DUF7620"/>
</dbReference>
<accession>A0A8F3E2S2</accession>
<dbReference type="KEGG" id="vg:77931901"/>
<dbReference type="GeneID" id="77931901"/>
<proteinExistence type="predicted"/>